<accession>A0A315YYH1</accession>
<comment type="pathway">
    <text evidence="7 9">Carbohydrate degradation; L-arabinose degradation via L-ribulose; D-xylulose 5-phosphate from L-arabinose (bacterial route): step 2/3.</text>
</comment>
<evidence type="ECO:0000256" key="3">
    <source>
        <dbReference type="ARBA" id="ARBA00022777"/>
    </source>
</evidence>
<organism evidence="12 13">
    <name type="scientific">Sediminitomix flava</name>
    <dbReference type="NCBI Taxonomy" id="379075"/>
    <lineage>
        <taxon>Bacteria</taxon>
        <taxon>Pseudomonadati</taxon>
        <taxon>Bacteroidota</taxon>
        <taxon>Cytophagia</taxon>
        <taxon>Cytophagales</taxon>
        <taxon>Flammeovirgaceae</taxon>
        <taxon>Sediminitomix</taxon>
    </lineage>
</organism>
<evidence type="ECO:0000256" key="8">
    <source>
        <dbReference type="NCBIfam" id="TIGR01234"/>
    </source>
</evidence>
<dbReference type="RefSeq" id="WP_109622753.1">
    <property type="nucleotide sequence ID" value="NZ_QGDO01000010.1"/>
</dbReference>
<evidence type="ECO:0000256" key="1">
    <source>
        <dbReference type="ARBA" id="ARBA00022679"/>
    </source>
</evidence>
<evidence type="ECO:0000256" key="5">
    <source>
        <dbReference type="ARBA" id="ARBA00022935"/>
    </source>
</evidence>
<dbReference type="InterPro" id="IPR018485">
    <property type="entry name" value="FGGY_C"/>
</dbReference>
<dbReference type="Pfam" id="PF02782">
    <property type="entry name" value="FGGY_C"/>
    <property type="match status" value="1"/>
</dbReference>
<dbReference type="PIRSF" id="PIRSF000538">
    <property type="entry name" value="GlpK"/>
    <property type="match status" value="1"/>
</dbReference>
<keyword evidence="3 7" id="KW-0418">Kinase</keyword>
<dbReference type="InterPro" id="IPR005929">
    <property type="entry name" value="Ribulokinase"/>
</dbReference>
<dbReference type="PANTHER" id="PTHR43435">
    <property type="entry name" value="RIBULOKINASE"/>
    <property type="match status" value="1"/>
</dbReference>
<feature type="domain" description="Carbohydrate kinase FGGY C-terminal" evidence="11">
    <location>
        <begin position="293"/>
        <end position="498"/>
    </location>
</feature>
<dbReference type="EC" id="2.7.1.16" evidence="7 8"/>
<keyword evidence="2 7" id="KW-0547">Nucleotide-binding</keyword>
<name>A0A315YYH1_SEDFL</name>
<dbReference type="Proteomes" id="UP000245535">
    <property type="component" value="Unassembled WGS sequence"/>
</dbReference>
<dbReference type="AlphaFoldDB" id="A0A315YYH1"/>
<dbReference type="GO" id="GO:0008741">
    <property type="term" value="F:ribulokinase activity"/>
    <property type="evidence" value="ECO:0007669"/>
    <property type="project" value="UniProtKB-UniRule"/>
</dbReference>
<comment type="catalytic activity">
    <reaction evidence="7">
        <text>D-ribulose + ATP = D-ribulose 5-phosphate + ADP + H(+)</text>
        <dbReference type="Rhea" id="RHEA:17601"/>
        <dbReference type="ChEBI" id="CHEBI:15378"/>
        <dbReference type="ChEBI" id="CHEBI:17173"/>
        <dbReference type="ChEBI" id="CHEBI:30616"/>
        <dbReference type="ChEBI" id="CHEBI:58121"/>
        <dbReference type="ChEBI" id="CHEBI:456216"/>
        <dbReference type="EC" id="2.7.1.16"/>
    </reaction>
</comment>
<dbReference type="NCBIfam" id="TIGR01234">
    <property type="entry name" value="L-ribulokinase"/>
    <property type="match status" value="1"/>
</dbReference>
<dbReference type="Pfam" id="PF00370">
    <property type="entry name" value="FGGY_N"/>
    <property type="match status" value="1"/>
</dbReference>
<dbReference type="GO" id="GO:0005737">
    <property type="term" value="C:cytoplasm"/>
    <property type="evidence" value="ECO:0007669"/>
    <property type="project" value="TreeGrafter"/>
</dbReference>
<evidence type="ECO:0000313" key="13">
    <source>
        <dbReference type="Proteomes" id="UP000245535"/>
    </source>
</evidence>
<protein>
    <recommendedName>
        <fullName evidence="7 8">Ribulokinase</fullName>
        <ecNumber evidence="7 8">2.7.1.16</ecNumber>
    </recommendedName>
</protein>
<evidence type="ECO:0000256" key="7">
    <source>
        <dbReference type="HAMAP-Rule" id="MF_00520"/>
    </source>
</evidence>
<dbReference type="GO" id="GO:0019569">
    <property type="term" value="P:L-arabinose catabolic process to D-xylulose 5-phosphate"/>
    <property type="evidence" value="ECO:0007669"/>
    <property type="project" value="UniProtKB-UniRule"/>
</dbReference>
<gene>
    <name evidence="7" type="primary">araB</name>
    <name evidence="12" type="ORF">BC781_11037</name>
</gene>
<dbReference type="InterPro" id="IPR000577">
    <property type="entry name" value="Carb_kinase_FGGY"/>
</dbReference>
<dbReference type="SUPFAM" id="SSF53067">
    <property type="entry name" value="Actin-like ATPase domain"/>
    <property type="match status" value="2"/>
</dbReference>
<dbReference type="InterPro" id="IPR043129">
    <property type="entry name" value="ATPase_NBD"/>
</dbReference>
<dbReference type="OrthoDB" id="9805576at2"/>
<keyword evidence="4 7" id="KW-0067">ATP-binding</keyword>
<dbReference type="UniPathway" id="UPA00145">
    <property type="reaction ID" value="UER00566"/>
</dbReference>
<comment type="similarity">
    <text evidence="7 9">Belongs to the ribulokinase family.</text>
</comment>
<comment type="catalytic activity">
    <reaction evidence="7 9">
        <text>L-ribulose + ATP = L-ribulose 5-phosphate + ADP + H(+)</text>
        <dbReference type="Rhea" id="RHEA:22072"/>
        <dbReference type="ChEBI" id="CHEBI:15378"/>
        <dbReference type="ChEBI" id="CHEBI:16880"/>
        <dbReference type="ChEBI" id="CHEBI:30616"/>
        <dbReference type="ChEBI" id="CHEBI:58226"/>
        <dbReference type="ChEBI" id="CHEBI:456216"/>
        <dbReference type="EC" id="2.7.1.16"/>
    </reaction>
</comment>
<evidence type="ECO:0000313" key="12">
    <source>
        <dbReference type="EMBL" id="PWJ34996.1"/>
    </source>
</evidence>
<evidence type="ECO:0000256" key="2">
    <source>
        <dbReference type="ARBA" id="ARBA00022741"/>
    </source>
</evidence>
<dbReference type="CDD" id="cd07781">
    <property type="entry name" value="ASKHA_NBD_FGGY_L-RBK"/>
    <property type="match status" value="1"/>
</dbReference>
<dbReference type="InterPro" id="IPR018484">
    <property type="entry name" value="FGGY_N"/>
</dbReference>
<reference evidence="12 13" key="1">
    <citation type="submission" date="2018-03" db="EMBL/GenBank/DDBJ databases">
        <title>Genomic Encyclopedia of Archaeal and Bacterial Type Strains, Phase II (KMG-II): from individual species to whole genera.</title>
        <authorList>
            <person name="Goeker M."/>
        </authorList>
    </citation>
    <scope>NUCLEOTIDE SEQUENCE [LARGE SCALE GENOMIC DNA]</scope>
    <source>
        <strain evidence="12 13">DSM 28229</strain>
    </source>
</reference>
<dbReference type="GO" id="GO:0019150">
    <property type="term" value="F:D-ribulokinase activity"/>
    <property type="evidence" value="ECO:0007669"/>
    <property type="project" value="TreeGrafter"/>
</dbReference>
<dbReference type="Gene3D" id="1.20.58.2240">
    <property type="match status" value="1"/>
</dbReference>
<dbReference type="NCBIfam" id="NF003154">
    <property type="entry name" value="PRK04123.1"/>
    <property type="match status" value="1"/>
</dbReference>
<dbReference type="EMBL" id="QGDO01000010">
    <property type="protein sequence ID" value="PWJ34996.1"/>
    <property type="molecule type" value="Genomic_DNA"/>
</dbReference>
<keyword evidence="5 7" id="KW-0054">Arabinose catabolism</keyword>
<dbReference type="GO" id="GO:0005524">
    <property type="term" value="F:ATP binding"/>
    <property type="evidence" value="ECO:0007669"/>
    <property type="project" value="UniProtKB-UniRule"/>
</dbReference>
<keyword evidence="13" id="KW-1185">Reference proteome</keyword>
<comment type="caution">
    <text evidence="12">The sequence shown here is derived from an EMBL/GenBank/DDBJ whole genome shotgun (WGS) entry which is preliminary data.</text>
</comment>
<sequence>MNDARNLVLGIDYGSDSCRAVLVDTSNGAVLASAVHAYERWKSLSYCQPSINQFRQHPLDYLEGLEYTIKEVLKVLDKSEYSAVKAISVDTTGSTPVAVNEQGVPLSLTPEFAENPNAMFVLWKDHTAIEEADQINELAKNWDGEDFTKYEGGIYSSEWFWAKVLHVSKQDEAVKQAAFSWIEHCDWIPFVLTGSDDILSFKRSRCAAGHKAMWHQDWGGLPPKEFLTQLDPYLADLRDRLYGETFTAEETAGTLCGAWAQRLGLSEDTIITVGTFDAHAGAVGGEVRPNTLVKVMGTSTCDMIVATPEEVCDNCVSGICGQVDGSIIPHFVGLEAGQSGFGDVLAWFRNMLSWPLKNLGLENTEALIDQIIPKLSEQALEIPVADSKVVSLDWINGRRTPDANQLLKGAITGLNMGTDAVKIFKSLVEAICFGSRAIVDRFESEGVKIDQVVGLGGVAKKSKLVMQTMADVLNRPIKVMRSDQAPALGASMYAAVAAGIYPDVLTAMNHISNGVEQEYQPIAANVEVYERLYQEYSKIGSFIEEHTESKKYEQVQIA</sequence>
<dbReference type="PANTHER" id="PTHR43435:SF4">
    <property type="entry name" value="FGGY CARBOHYDRATE KINASE DOMAIN-CONTAINING PROTEIN"/>
    <property type="match status" value="1"/>
</dbReference>
<keyword evidence="1 7" id="KW-0808">Transferase</keyword>
<proteinExistence type="inferred from homology"/>
<dbReference type="HAMAP" id="MF_00520">
    <property type="entry name" value="Ribulokinase"/>
    <property type="match status" value="1"/>
</dbReference>
<evidence type="ECO:0000256" key="4">
    <source>
        <dbReference type="ARBA" id="ARBA00022840"/>
    </source>
</evidence>
<feature type="domain" description="Carbohydrate kinase FGGY N-terminal" evidence="10">
    <location>
        <begin position="8"/>
        <end position="284"/>
    </location>
</feature>
<keyword evidence="6 7" id="KW-0119">Carbohydrate metabolism</keyword>
<evidence type="ECO:0000259" key="10">
    <source>
        <dbReference type="Pfam" id="PF00370"/>
    </source>
</evidence>
<evidence type="ECO:0000259" key="11">
    <source>
        <dbReference type="Pfam" id="PF02782"/>
    </source>
</evidence>
<evidence type="ECO:0000256" key="9">
    <source>
        <dbReference type="RuleBase" id="RU003455"/>
    </source>
</evidence>
<evidence type="ECO:0000256" key="6">
    <source>
        <dbReference type="ARBA" id="ARBA00023277"/>
    </source>
</evidence>
<dbReference type="Gene3D" id="3.30.420.40">
    <property type="match status" value="1"/>
</dbReference>